<evidence type="ECO:0000313" key="2">
    <source>
        <dbReference type="EMBL" id="GAH87107.1"/>
    </source>
</evidence>
<feature type="domain" description="DUF362" evidence="1">
    <location>
        <begin position="2"/>
        <end position="68"/>
    </location>
</feature>
<evidence type="ECO:0000259" key="1">
    <source>
        <dbReference type="Pfam" id="PF04015"/>
    </source>
</evidence>
<organism evidence="2">
    <name type="scientific">marine sediment metagenome</name>
    <dbReference type="NCBI Taxonomy" id="412755"/>
    <lineage>
        <taxon>unclassified sequences</taxon>
        <taxon>metagenomes</taxon>
        <taxon>ecological metagenomes</taxon>
    </lineage>
</organism>
<dbReference type="InterPro" id="IPR007160">
    <property type="entry name" value="DUF362"/>
</dbReference>
<feature type="non-terminal residue" evidence="2">
    <location>
        <position position="223"/>
    </location>
</feature>
<dbReference type="AlphaFoldDB" id="X1IZG8"/>
<proteinExistence type="predicted"/>
<accession>X1IZG8</accession>
<gene>
    <name evidence="2" type="ORF">S03H2_63726</name>
</gene>
<dbReference type="EMBL" id="BARU01041318">
    <property type="protein sequence ID" value="GAH87107.1"/>
    <property type="molecule type" value="Genomic_DNA"/>
</dbReference>
<name>X1IZG8_9ZZZZ</name>
<protein>
    <recommendedName>
        <fullName evidence="1">DUF362 domain-containing protein</fullName>
    </recommendedName>
</protein>
<feature type="non-terminal residue" evidence="2">
    <location>
        <position position="1"/>
    </location>
</feature>
<reference evidence="2" key="1">
    <citation type="journal article" date="2014" name="Front. Microbiol.">
        <title>High frequency of phylogenetically diverse reductive dehalogenase-homologous genes in deep subseafloor sedimentary metagenomes.</title>
        <authorList>
            <person name="Kawai M."/>
            <person name="Futagami T."/>
            <person name="Toyoda A."/>
            <person name="Takaki Y."/>
            <person name="Nishi S."/>
            <person name="Hori S."/>
            <person name="Arai W."/>
            <person name="Tsubouchi T."/>
            <person name="Morono Y."/>
            <person name="Uchiyama I."/>
            <person name="Ito T."/>
            <person name="Fujiyama A."/>
            <person name="Inagaki F."/>
            <person name="Takami H."/>
        </authorList>
    </citation>
    <scope>NUCLEOTIDE SEQUENCE</scope>
    <source>
        <strain evidence="2">Expedition CK06-06</strain>
    </source>
</reference>
<comment type="caution">
    <text evidence="2">The sequence shown here is derived from an EMBL/GenBank/DDBJ whole genome shotgun (WGS) entry which is preliminary data.</text>
</comment>
<dbReference type="Pfam" id="PF04015">
    <property type="entry name" value="DUF362"/>
    <property type="match status" value="1"/>
</dbReference>
<sequence length="223" mass="24844">CLDMKSRMEFHRKDLEHLIALLNTQVKPELTIIDGIYAMEHGPDLLGKAHRMNVIIAGKDNLSCDIVGSTVLGIESSSVEHLKEFASIEKRSLDISTVDMRGERIKDVAKELKWNRDPEDMFREAGVKGVSCQRPGKHFCSGCLISIESVLLAFCKDNMGITLDNIEICCGSEVKPKKESRKIFLVGNCSIRANKDVEDAIRVEGCPPKVGQTLVTFMNHTLE</sequence>